<dbReference type="SUPFAM" id="SSF51110">
    <property type="entry name" value="alpha-D-mannose-specific plant lectins"/>
    <property type="match status" value="1"/>
</dbReference>
<dbReference type="InterPro" id="IPR001480">
    <property type="entry name" value="Bulb-type_lectin_dom"/>
</dbReference>
<organism evidence="3 4">
    <name type="scientific">Fibrella aquatilis</name>
    <dbReference type="NCBI Taxonomy" id="2817059"/>
    <lineage>
        <taxon>Bacteria</taxon>
        <taxon>Pseudomonadati</taxon>
        <taxon>Bacteroidota</taxon>
        <taxon>Cytophagia</taxon>
        <taxon>Cytophagales</taxon>
        <taxon>Spirosomataceae</taxon>
        <taxon>Fibrella</taxon>
    </lineage>
</organism>
<dbReference type="PROSITE" id="PS50927">
    <property type="entry name" value="BULB_LECTIN"/>
    <property type="match status" value="1"/>
</dbReference>
<feature type="signal peptide" evidence="1">
    <location>
        <begin position="1"/>
        <end position="20"/>
    </location>
</feature>
<sequence>MKTQCLAVFALLLSLTTAFAQPPTNNGDVNAAERPAQLLASANWRMKVGDAPLLATRGNDAAELALERNALVAKKTVTITTGDDMGAHTSVVWSIPLSGAVNELVFQPDGNLVVVDTANKVLWQTNTKGQGHILRFYGDGVLDLFDKTNGSVWRK</sequence>
<dbReference type="Gene3D" id="2.90.10.10">
    <property type="entry name" value="Bulb-type lectin domain"/>
    <property type="match status" value="1"/>
</dbReference>
<dbReference type="EMBL" id="JAFMYU010000007">
    <property type="protein sequence ID" value="MBO0931577.1"/>
    <property type="molecule type" value="Genomic_DNA"/>
</dbReference>
<evidence type="ECO:0000313" key="4">
    <source>
        <dbReference type="Proteomes" id="UP000664795"/>
    </source>
</evidence>
<accession>A0A939G7H5</accession>
<reference evidence="3 4" key="1">
    <citation type="submission" date="2021-03" db="EMBL/GenBank/DDBJ databases">
        <title>Fibrella sp. HMF5036 genome sequencing and assembly.</title>
        <authorList>
            <person name="Kang H."/>
            <person name="Kim H."/>
            <person name="Bae S."/>
            <person name="Joh K."/>
        </authorList>
    </citation>
    <scope>NUCLEOTIDE SEQUENCE [LARGE SCALE GENOMIC DNA]</scope>
    <source>
        <strain evidence="3 4">HMF5036</strain>
    </source>
</reference>
<evidence type="ECO:0000313" key="3">
    <source>
        <dbReference type="EMBL" id="MBO0931577.1"/>
    </source>
</evidence>
<protein>
    <recommendedName>
        <fullName evidence="2">Bulb-type lectin domain-containing protein</fullName>
    </recommendedName>
</protein>
<proteinExistence type="predicted"/>
<dbReference type="Proteomes" id="UP000664795">
    <property type="component" value="Unassembled WGS sequence"/>
</dbReference>
<name>A0A939G7H5_9BACT</name>
<keyword evidence="4" id="KW-1185">Reference proteome</keyword>
<keyword evidence="1" id="KW-0732">Signal</keyword>
<gene>
    <name evidence="3" type="ORF">J2I48_11260</name>
</gene>
<dbReference type="InterPro" id="IPR036426">
    <property type="entry name" value="Bulb-type_lectin_dom_sf"/>
</dbReference>
<feature type="chain" id="PRO_5038036706" description="Bulb-type lectin domain-containing protein" evidence="1">
    <location>
        <begin position="21"/>
        <end position="155"/>
    </location>
</feature>
<dbReference type="AlphaFoldDB" id="A0A939G7H5"/>
<feature type="domain" description="Bulb-type lectin" evidence="2">
    <location>
        <begin position="39"/>
        <end position="155"/>
    </location>
</feature>
<evidence type="ECO:0000259" key="2">
    <source>
        <dbReference type="PROSITE" id="PS50927"/>
    </source>
</evidence>
<evidence type="ECO:0000256" key="1">
    <source>
        <dbReference type="SAM" id="SignalP"/>
    </source>
</evidence>
<dbReference type="RefSeq" id="WP_207335540.1">
    <property type="nucleotide sequence ID" value="NZ_JAFMYU010000007.1"/>
</dbReference>
<comment type="caution">
    <text evidence="3">The sequence shown here is derived from an EMBL/GenBank/DDBJ whole genome shotgun (WGS) entry which is preliminary data.</text>
</comment>